<accession>A0A9P6EPZ0</accession>
<evidence type="ECO:0000259" key="2">
    <source>
        <dbReference type="Pfam" id="PF00339"/>
    </source>
</evidence>
<organism evidence="3 4">
    <name type="scientific">Crepidotus variabilis</name>
    <dbReference type="NCBI Taxonomy" id="179855"/>
    <lineage>
        <taxon>Eukaryota</taxon>
        <taxon>Fungi</taxon>
        <taxon>Dikarya</taxon>
        <taxon>Basidiomycota</taxon>
        <taxon>Agaricomycotina</taxon>
        <taxon>Agaricomycetes</taxon>
        <taxon>Agaricomycetidae</taxon>
        <taxon>Agaricales</taxon>
        <taxon>Agaricineae</taxon>
        <taxon>Crepidotaceae</taxon>
        <taxon>Crepidotus</taxon>
    </lineage>
</organism>
<name>A0A9P6EPZ0_9AGAR</name>
<dbReference type="Pfam" id="PF00339">
    <property type="entry name" value="Arrestin_N"/>
    <property type="match status" value="1"/>
</dbReference>
<evidence type="ECO:0000313" key="4">
    <source>
        <dbReference type="Proteomes" id="UP000807306"/>
    </source>
</evidence>
<comment type="caution">
    <text evidence="3">The sequence shown here is derived from an EMBL/GenBank/DDBJ whole genome shotgun (WGS) entry which is preliminary data.</text>
</comment>
<evidence type="ECO:0000313" key="3">
    <source>
        <dbReference type="EMBL" id="KAF9533876.1"/>
    </source>
</evidence>
<dbReference type="EMBL" id="MU157827">
    <property type="protein sequence ID" value="KAF9533876.1"/>
    <property type="molecule type" value="Genomic_DNA"/>
</dbReference>
<gene>
    <name evidence="3" type="ORF">CPB83DRAFT_804836</name>
</gene>
<dbReference type="AlphaFoldDB" id="A0A9P6EPZ0"/>
<sequence>MTAAIRPPLPPMPPSYAATGSHDPPSLPAYTPSLRAPRPPSRLSMRSRRTTGPRKSRSKEFNFDLKRKGKTFAGMTIMADSPLAKTMPVIVEGQPVKGFARLALDKPKSIQTISVHITGQVITGLNQGEQLCFINISETLWSQSMGDPRLAASRYSPECTGRKASFGQHLTVSPKTQGDLSPSSSRSTSKTSAKFAGKIPAGEYFWDFSIDLPKEVLLPATPGGKPQLFHPPQSFNERHTRASVIYEVLVKFGRTSIFLSDHRVATPFGYIPVTYPPPFPPLRASAYQDHTPLLPPAIDPDGWHAVEPVKVSGTLFNNRTVNIRCSFFLANPLSYTRSTIIPLCLRISCDDDQALALLSSPNAVVCRLRRRVKFHANPEKMVDPLAWRDAIDHSQLAVWRHDRHNAAVDAGRGSRVLQGELHLRQDMKPSSAMAQFRVEYSVVLFPFDAAGFEGLSSDQLAEQPVEIVTAYAAGPRPRMNAPPGYDTDTALQPGAPGLNVLLS</sequence>
<protein>
    <recommendedName>
        <fullName evidence="2">Arrestin-like N-terminal domain-containing protein</fullName>
    </recommendedName>
</protein>
<feature type="region of interest" description="Disordered" evidence="1">
    <location>
        <begin position="1"/>
        <end position="60"/>
    </location>
</feature>
<dbReference type="InterPro" id="IPR014752">
    <property type="entry name" value="Arrestin-like_C"/>
</dbReference>
<feature type="compositionally biased region" description="Low complexity" evidence="1">
    <location>
        <begin position="32"/>
        <end position="44"/>
    </location>
</feature>
<dbReference type="InterPro" id="IPR011021">
    <property type="entry name" value="Arrestin-like_N"/>
</dbReference>
<keyword evidence="4" id="KW-1185">Reference proteome</keyword>
<proteinExistence type="predicted"/>
<dbReference type="OrthoDB" id="3261578at2759"/>
<dbReference type="Proteomes" id="UP000807306">
    <property type="component" value="Unassembled WGS sequence"/>
</dbReference>
<evidence type="ECO:0000256" key="1">
    <source>
        <dbReference type="SAM" id="MobiDB-lite"/>
    </source>
</evidence>
<feature type="compositionally biased region" description="Low complexity" evidence="1">
    <location>
        <begin position="181"/>
        <end position="192"/>
    </location>
</feature>
<feature type="compositionally biased region" description="Polar residues" evidence="1">
    <location>
        <begin position="168"/>
        <end position="180"/>
    </location>
</feature>
<feature type="region of interest" description="Disordered" evidence="1">
    <location>
        <begin position="166"/>
        <end position="192"/>
    </location>
</feature>
<dbReference type="Gene3D" id="2.60.40.640">
    <property type="match status" value="1"/>
</dbReference>
<feature type="compositionally biased region" description="Basic residues" evidence="1">
    <location>
        <begin position="45"/>
        <end position="57"/>
    </location>
</feature>
<feature type="domain" description="Arrestin-like N-terminal" evidence="2">
    <location>
        <begin position="87"/>
        <end position="219"/>
    </location>
</feature>
<feature type="region of interest" description="Disordered" evidence="1">
    <location>
        <begin position="476"/>
        <end position="496"/>
    </location>
</feature>
<reference evidence="3" key="1">
    <citation type="submission" date="2020-11" db="EMBL/GenBank/DDBJ databases">
        <authorList>
            <consortium name="DOE Joint Genome Institute"/>
            <person name="Ahrendt S."/>
            <person name="Riley R."/>
            <person name="Andreopoulos W."/>
            <person name="Labutti K."/>
            <person name="Pangilinan J."/>
            <person name="Ruiz-Duenas F.J."/>
            <person name="Barrasa J.M."/>
            <person name="Sanchez-Garcia M."/>
            <person name="Camarero S."/>
            <person name="Miyauchi S."/>
            <person name="Serrano A."/>
            <person name="Linde D."/>
            <person name="Babiker R."/>
            <person name="Drula E."/>
            <person name="Ayuso-Fernandez I."/>
            <person name="Pacheco R."/>
            <person name="Padilla G."/>
            <person name="Ferreira P."/>
            <person name="Barriuso J."/>
            <person name="Kellner H."/>
            <person name="Castanera R."/>
            <person name="Alfaro M."/>
            <person name="Ramirez L."/>
            <person name="Pisabarro A.G."/>
            <person name="Kuo A."/>
            <person name="Tritt A."/>
            <person name="Lipzen A."/>
            <person name="He G."/>
            <person name="Yan M."/>
            <person name="Ng V."/>
            <person name="Cullen D."/>
            <person name="Martin F."/>
            <person name="Rosso M.-N."/>
            <person name="Henrissat B."/>
            <person name="Hibbett D."/>
            <person name="Martinez A.T."/>
            <person name="Grigoriev I.V."/>
        </authorList>
    </citation>
    <scope>NUCLEOTIDE SEQUENCE</scope>
    <source>
        <strain evidence="3">CBS 506.95</strain>
    </source>
</reference>